<dbReference type="Proteomes" id="UP001060919">
    <property type="component" value="Chromosome"/>
</dbReference>
<dbReference type="AlphaFoldDB" id="A0A915YL52"/>
<dbReference type="InterPro" id="IPR018490">
    <property type="entry name" value="cNMP-bd_dom_sf"/>
</dbReference>
<keyword evidence="3" id="KW-1185">Reference proteome</keyword>
<dbReference type="Gene3D" id="2.60.120.10">
    <property type="entry name" value="Jelly Rolls"/>
    <property type="match status" value="1"/>
</dbReference>
<dbReference type="InterPro" id="IPR000595">
    <property type="entry name" value="cNMP-bd_dom"/>
</dbReference>
<sequence>MEVSLDVINHFRTRYPFLEDEDIESVLDLVVFKTYNANDFFVRFEEVNTNIFLVLNGLFKTYYLDENGEEVIINFYKENDISGNWYSTLLGEPSKLCISALEPSVIIQVDIRKIDALAFNNINILRAYSDILKGKLISSLHKIWGNMNEKPEVRFLRLKEERADLLDRLSQKQIASFLGITPVSLSRIKKRLSMKS</sequence>
<dbReference type="Pfam" id="PF00027">
    <property type="entry name" value="cNMP_binding"/>
    <property type="match status" value="1"/>
</dbReference>
<name>A0A915YL52_9BACT</name>
<evidence type="ECO:0000313" key="3">
    <source>
        <dbReference type="Proteomes" id="UP001060919"/>
    </source>
</evidence>
<dbReference type="InterPro" id="IPR014710">
    <property type="entry name" value="RmlC-like_jellyroll"/>
</dbReference>
<feature type="domain" description="Cyclic nucleotide-binding" evidence="1">
    <location>
        <begin position="14"/>
        <end position="122"/>
    </location>
</feature>
<dbReference type="KEGG" id="aup:AsAng_0058010"/>
<organism evidence="2 3">
    <name type="scientific">Aureispira anguillae</name>
    <dbReference type="NCBI Taxonomy" id="2864201"/>
    <lineage>
        <taxon>Bacteria</taxon>
        <taxon>Pseudomonadati</taxon>
        <taxon>Bacteroidota</taxon>
        <taxon>Saprospiria</taxon>
        <taxon>Saprospirales</taxon>
        <taxon>Saprospiraceae</taxon>
        <taxon>Aureispira</taxon>
    </lineage>
</organism>
<proteinExistence type="predicted"/>
<reference evidence="2" key="1">
    <citation type="submission" date="2022-09" db="EMBL/GenBank/DDBJ databases">
        <title>Aureispira anguillicida sp. nov., isolated from Leptocephalus of Japanese eel Anguilla japonica.</title>
        <authorList>
            <person name="Yuasa K."/>
            <person name="Mekata T."/>
            <person name="Ikunari K."/>
        </authorList>
    </citation>
    <scope>NUCLEOTIDE SEQUENCE</scope>
    <source>
        <strain evidence="2">EL160426</strain>
    </source>
</reference>
<evidence type="ECO:0000259" key="1">
    <source>
        <dbReference type="PROSITE" id="PS50042"/>
    </source>
</evidence>
<gene>
    <name evidence="2" type="ORF">AsAng_0058010</name>
</gene>
<dbReference type="RefSeq" id="WP_264790210.1">
    <property type="nucleotide sequence ID" value="NZ_AP026867.1"/>
</dbReference>
<evidence type="ECO:0000313" key="2">
    <source>
        <dbReference type="EMBL" id="BDS15019.1"/>
    </source>
</evidence>
<protein>
    <submittedName>
        <fullName evidence="2">Crp/Fnr family transcriptional regulator</fullName>
    </submittedName>
</protein>
<dbReference type="PROSITE" id="PS50042">
    <property type="entry name" value="CNMP_BINDING_3"/>
    <property type="match status" value="1"/>
</dbReference>
<dbReference type="EMBL" id="AP026867">
    <property type="protein sequence ID" value="BDS15019.1"/>
    <property type="molecule type" value="Genomic_DNA"/>
</dbReference>
<accession>A0A915YL52</accession>
<dbReference type="SUPFAM" id="SSF51206">
    <property type="entry name" value="cAMP-binding domain-like"/>
    <property type="match status" value="1"/>
</dbReference>